<evidence type="ECO:0000256" key="1">
    <source>
        <dbReference type="ARBA" id="ARBA00009500"/>
    </source>
</evidence>
<accession>A0A0C2MRX5</accession>
<proteinExistence type="inferred from homology"/>
<name>A0A0C2MRX5_THEKT</name>
<dbReference type="PROSITE" id="PS00284">
    <property type="entry name" value="SERPIN"/>
    <property type="match status" value="1"/>
</dbReference>
<dbReference type="PANTHER" id="PTHR11461:SF211">
    <property type="entry name" value="GH10112P-RELATED"/>
    <property type="match status" value="1"/>
</dbReference>
<dbReference type="OrthoDB" id="671595at2759"/>
<dbReference type="Proteomes" id="UP000031668">
    <property type="component" value="Unassembled WGS sequence"/>
</dbReference>
<dbReference type="GO" id="GO:0004867">
    <property type="term" value="F:serine-type endopeptidase inhibitor activity"/>
    <property type="evidence" value="ECO:0007669"/>
    <property type="project" value="InterPro"/>
</dbReference>
<reference evidence="4 5" key="1">
    <citation type="journal article" date="2014" name="Genome Biol. Evol.">
        <title>The genome of the myxosporean Thelohanellus kitauei shows adaptations to nutrient acquisition within its fish host.</title>
        <authorList>
            <person name="Yang Y."/>
            <person name="Xiong J."/>
            <person name="Zhou Z."/>
            <person name="Huo F."/>
            <person name="Miao W."/>
            <person name="Ran C."/>
            <person name="Liu Y."/>
            <person name="Zhang J."/>
            <person name="Feng J."/>
            <person name="Wang M."/>
            <person name="Wang M."/>
            <person name="Wang L."/>
            <person name="Yao B."/>
        </authorList>
    </citation>
    <scope>NUCLEOTIDE SEQUENCE [LARGE SCALE GENOMIC DNA]</scope>
    <source>
        <strain evidence="4">Wuqing</strain>
    </source>
</reference>
<keyword evidence="5" id="KW-1185">Reference proteome</keyword>
<dbReference type="AlphaFoldDB" id="A0A0C2MRX5"/>
<dbReference type="InterPro" id="IPR042178">
    <property type="entry name" value="Serpin_sf_1"/>
</dbReference>
<comment type="similarity">
    <text evidence="1 2">Belongs to the serpin family.</text>
</comment>
<dbReference type="SMART" id="SM00093">
    <property type="entry name" value="SERPIN"/>
    <property type="match status" value="1"/>
</dbReference>
<organism evidence="4 5">
    <name type="scientific">Thelohanellus kitauei</name>
    <name type="common">Myxosporean</name>
    <dbReference type="NCBI Taxonomy" id="669202"/>
    <lineage>
        <taxon>Eukaryota</taxon>
        <taxon>Metazoa</taxon>
        <taxon>Cnidaria</taxon>
        <taxon>Myxozoa</taxon>
        <taxon>Myxosporea</taxon>
        <taxon>Bivalvulida</taxon>
        <taxon>Platysporina</taxon>
        <taxon>Myxobolidae</taxon>
        <taxon>Thelohanellus</taxon>
    </lineage>
</organism>
<dbReference type="EMBL" id="JWZT01003344">
    <property type="protein sequence ID" value="KII67015.1"/>
    <property type="molecule type" value="Genomic_DNA"/>
</dbReference>
<comment type="caution">
    <text evidence="4">The sequence shown here is derived from an EMBL/GenBank/DDBJ whole genome shotgun (WGS) entry which is preliminary data.</text>
</comment>
<evidence type="ECO:0000259" key="3">
    <source>
        <dbReference type="SMART" id="SM00093"/>
    </source>
</evidence>
<dbReference type="SUPFAM" id="SSF56574">
    <property type="entry name" value="Serpins"/>
    <property type="match status" value="1"/>
</dbReference>
<dbReference type="PANTHER" id="PTHR11461">
    <property type="entry name" value="SERINE PROTEASE INHIBITOR, SERPIN"/>
    <property type="match status" value="1"/>
</dbReference>
<dbReference type="CDD" id="cd00172">
    <property type="entry name" value="serpin"/>
    <property type="match status" value="1"/>
</dbReference>
<dbReference type="Pfam" id="PF00079">
    <property type="entry name" value="Serpin"/>
    <property type="match status" value="2"/>
</dbReference>
<dbReference type="InterPro" id="IPR000215">
    <property type="entry name" value="Serpin_fam"/>
</dbReference>
<dbReference type="InterPro" id="IPR036186">
    <property type="entry name" value="Serpin_sf"/>
</dbReference>
<dbReference type="InterPro" id="IPR023796">
    <property type="entry name" value="Serpin_dom"/>
</dbReference>
<evidence type="ECO:0000313" key="5">
    <source>
        <dbReference type="Proteomes" id="UP000031668"/>
    </source>
</evidence>
<evidence type="ECO:0000313" key="4">
    <source>
        <dbReference type="EMBL" id="KII67015.1"/>
    </source>
</evidence>
<dbReference type="Gene3D" id="2.30.39.10">
    <property type="entry name" value="Alpha-1-antitrypsin, domain 1"/>
    <property type="match status" value="1"/>
</dbReference>
<dbReference type="GO" id="GO:0005615">
    <property type="term" value="C:extracellular space"/>
    <property type="evidence" value="ECO:0007669"/>
    <property type="project" value="InterPro"/>
</dbReference>
<dbReference type="InterPro" id="IPR023795">
    <property type="entry name" value="Serpin_CS"/>
</dbReference>
<gene>
    <name evidence="4" type="ORF">RF11_07554</name>
</gene>
<feature type="domain" description="Serpin" evidence="3">
    <location>
        <begin position="11"/>
        <end position="350"/>
    </location>
</feature>
<dbReference type="InterPro" id="IPR042185">
    <property type="entry name" value="Serpin_sf_2"/>
</dbReference>
<protein>
    <submittedName>
        <fullName evidence="4">Serpin B9</fullName>
    </submittedName>
</protein>
<dbReference type="Gene3D" id="3.30.497.10">
    <property type="entry name" value="Antithrombin, subunit I, domain 2"/>
    <property type="match status" value="1"/>
</dbReference>
<evidence type="ECO:0000256" key="2">
    <source>
        <dbReference type="RuleBase" id="RU000411"/>
    </source>
</evidence>
<sequence>MSYHIVNGFNYQVFNHLFQTRGQQGNVAFSGVSLYSLLAVISVGLRGRTGDQVSKFLNQNFSELYDESTWMYSGVATTLKSFNTMVGEAWDINNILFHSFGVKDHFQKVSKELFNLTIEQIDFFQSMEAMEQMNQWVAEKTGGLIRDLFKIPPSSVTMLVFINTLLFQANWLSPFELEHTKQETFTDDQGQQFTVEMMNKRDSFRIFQDLDNHIDYLFIPFSNRKTYAVISLPHNGHSLENIMKNAQFEISTSLDMISTLNHFGVIDLFTPSMADLSGITSIPGFITDLFQVSTFVVDEIGARASASSAGVDVAEGRFRHIKFFANKPFIIHIFSSESKVILFSVAVTNPNI</sequence>